<comment type="caution">
    <text evidence="1">The sequence shown here is derived from an EMBL/GenBank/DDBJ whole genome shotgun (WGS) entry which is preliminary data.</text>
</comment>
<dbReference type="Proteomes" id="UP000251558">
    <property type="component" value="Unassembled WGS sequence"/>
</dbReference>
<reference evidence="1 2" key="2">
    <citation type="submission" date="2018-07" db="EMBL/GenBank/DDBJ databases">
        <title>Diversity of Mesorhizobium strains in Brazil.</title>
        <authorList>
            <person name="Helene L.C.F."/>
            <person name="Dall'Agnol R."/>
            <person name="Delamuta J.R.M."/>
            <person name="Hungria M."/>
        </authorList>
    </citation>
    <scope>NUCLEOTIDE SEQUENCE [LARGE SCALE GENOMIC DNA]</scope>
    <source>
        <strain evidence="1 2">AC99b</strain>
    </source>
</reference>
<sequence>MTENLALPLNLTLLVDGNLKNRVKADRRNTVELAKAIGCDYQQLTRFRLGVMANPPLDFLTKLVAFYLPNASVNLDSHEPVVHPTVTYADVPCPILVLPRAAA</sequence>
<evidence type="ECO:0000313" key="2">
    <source>
        <dbReference type="Proteomes" id="UP000251558"/>
    </source>
</evidence>
<proteinExistence type="predicted"/>
<evidence type="ECO:0000313" key="1">
    <source>
        <dbReference type="EMBL" id="RAZ88516.1"/>
    </source>
</evidence>
<reference evidence="2" key="1">
    <citation type="submission" date="2018-06" db="EMBL/GenBank/DDBJ databases">
        <authorList>
            <person name="Helene L.C."/>
            <person name="Dall'Agnol R."/>
            <person name="Delamuta J.R."/>
            <person name="Hungria M."/>
        </authorList>
    </citation>
    <scope>NUCLEOTIDE SEQUENCE [LARGE SCALE GENOMIC DNA]</scope>
    <source>
        <strain evidence="2">AC99b</strain>
    </source>
</reference>
<dbReference type="RefSeq" id="WP_112099803.1">
    <property type="nucleotide sequence ID" value="NZ_QMBP01000012.1"/>
</dbReference>
<name>A0A330HID2_9HYPH</name>
<keyword evidence="2" id="KW-1185">Reference proteome</keyword>
<organism evidence="1 2">
    <name type="scientific">Mesorhizobium hawassense</name>
    <dbReference type="NCBI Taxonomy" id="1209954"/>
    <lineage>
        <taxon>Bacteria</taxon>
        <taxon>Pseudomonadati</taxon>
        <taxon>Pseudomonadota</taxon>
        <taxon>Alphaproteobacteria</taxon>
        <taxon>Hyphomicrobiales</taxon>
        <taxon>Phyllobacteriaceae</taxon>
        <taxon>Mesorhizobium</taxon>
    </lineage>
</organism>
<dbReference type="EMBL" id="QMBP01000012">
    <property type="protein sequence ID" value="RAZ88516.1"/>
    <property type="molecule type" value="Genomic_DNA"/>
</dbReference>
<dbReference type="AlphaFoldDB" id="A0A330HID2"/>
<protein>
    <submittedName>
        <fullName evidence="1">Uncharacterized protein</fullName>
    </submittedName>
</protein>
<gene>
    <name evidence="1" type="ORF">DPM33_23615</name>
</gene>
<accession>A0A330HID2</accession>